<dbReference type="InterPro" id="IPR026444">
    <property type="entry name" value="Secre_tail"/>
</dbReference>
<dbReference type="Pfam" id="PF18962">
    <property type="entry name" value="Por_Secre_tail"/>
    <property type="match status" value="1"/>
</dbReference>
<dbReference type="EMBL" id="SZVO01000014">
    <property type="protein sequence ID" value="TKT88802.1"/>
    <property type="molecule type" value="Genomic_DNA"/>
</dbReference>
<proteinExistence type="predicted"/>
<sequence>MKINILTHSAFFAAVIFFSGSPLFARVETKISATIRVGAASPPVAVADAATTAQMTPVTLTVLANDIQGSAMIDPLTVMLINPYTGASVLSVTILYQGTFNVNPLDGTITFTPIPGFGSVVKPVNYTVQDITGVLSNQAEIIVTVTPTPPTAVPDFATTQENTPVSLTVWNNDIAGTAMIDPQIVKLIDPVTGLRVFSYNISGEGLFAVNYLTGVVTFTPVAGFVGTSAINYVVQDLNGEFSNQAAITVDVTAKPLPVTLAVFIVSKEARMAKLNWETTAETNSDHFEIQHSITGKKWSKIGEVVSEGESTMKKSYTFTDLNPANGGNLYRLKMIDKDAAFTYSRIQSVTFETGNDLSVYPNPVASELFIRDYSAVTRILITDLMGRTVYQSGVPTTGTINVTTLPTGMYIMNTTWINGPVSSQKIVVRK</sequence>
<dbReference type="OrthoDB" id="1490051at2"/>
<dbReference type="Pfam" id="PF17963">
    <property type="entry name" value="Big_9"/>
    <property type="match status" value="2"/>
</dbReference>
<evidence type="ECO:0000313" key="3">
    <source>
        <dbReference type="Proteomes" id="UP000304900"/>
    </source>
</evidence>
<dbReference type="Proteomes" id="UP000304900">
    <property type="component" value="Unassembled WGS sequence"/>
</dbReference>
<comment type="caution">
    <text evidence="2">The sequence shown here is derived from an EMBL/GenBank/DDBJ whole genome shotgun (WGS) entry which is preliminary data.</text>
</comment>
<dbReference type="NCBIfam" id="TIGR04183">
    <property type="entry name" value="Por_Secre_tail"/>
    <property type="match status" value="1"/>
</dbReference>
<dbReference type="RefSeq" id="WP_137342984.1">
    <property type="nucleotide sequence ID" value="NZ_BSQH01000008.1"/>
</dbReference>
<dbReference type="Gene3D" id="2.60.40.2810">
    <property type="match status" value="1"/>
</dbReference>
<gene>
    <name evidence="2" type="ORF">FDK13_26240</name>
</gene>
<dbReference type="InterPro" id="IPR026395">
    <property type="entry name" value="CshA_fibril"/>
</dbReference>
<feature type="domain" description="Secretion system C-terminal sorting" evidence="1">
    <location>
        <begin position="359"/>
        <end position="428"/>
    </location>
</feature>
<accession>A0A4U6CVU8</accession>
<name>A0A4U6CVU8_9BACT</name>
<protein>
    <submittedName>
        <fullName evidence="2">T9SS type A sorting domain-containing protein</fullName>
    </submittedName>
</protein>
<evidence type="ECO:0000313" key="2">
    <source>
        <dbReference type="EMBL" id="TKT88802.1"/>
    </source>
</evidence>
<dbReference type="AlphaFoldDB" id="A0A4U6CVU8"/>
<evidence type="ECO:0000259" key="1">
    <source>
        <dbReference type="Pfam" id="PF18962"/>
    </source>
</evidence>
<organism evidence="2 3">
    <name type="scientific">Dyadobacter frigoris</name>
    <dbReference type="NCBI Taxonomy" id="2576211"/>
    <lineage>
        <taxon>Bacteria</taxon>
        <taxon>Pseudomonadati</taxon>
        <taxon>Bacteroidota</taxon>
        <taxon>Cytophagia</taxon>
        <taxon>Cytophagales</taxon>
        <taxon>Spirosomataceae</taxon>
        <taxon>Dyadobacter</taxon>
    </lineage>
</organism>
<keyword evidence="3" id="KW-1185">Reference proteome</keyword>
<dbReference type="NCBIfam" id="TIGR04225">
    <property type="entry name" value="CshA_fibril_rpt"/>
    <property type="match status" value="2"/>
</dbReference>
<reference evidence="2 3" key="1">
    <citation type="submission" date="2019-05" db="EMBL/GenBank/DDBJ databases">
        <title>Dyadobacter AR-3-8 sp. nov., isolated from arctic soil.</title>
        <authorList>
            <person name="Chaudhary D.K."/>
        </authorList>
    </citation>
    <scope>NUCLEOTIDE SEQUENCE [LARGE SCALE GENOMIC DNA]</scope>
    <source>
        <strain evidence="2 3">AR-3-8</strain>
    </source>
</reference>